<sequence length="242" mass="23948">MTNGARRRGARRVDAVLVLLTFTAGITDAISFFGLGGVFTANMTGNLVLVGMSAAAGGSWAELLTGDVLRCTASFAGFAVGMLAGFRLLPAASPARPGSPWPRGFAAALAVVLALHVAFLAGWAATGARPGGAEGAALILVSAAAMGTQTAAARGLDRAGITSTFVTGTLTSLIAGLATGDRRHAGLRCGILGALLVGGLAGGLLLARWNVAAAAVAPATTALVVTLAAMRGPRRRTASARG</sequence>
<feature type="transmembrane region" description="Helical" evidence="1">
    <location>
        <begin position="39"/>
        <end position="61"/>
    </location>
</feature>
<proteinExistence type="predicted"/>
<organism evidence="2 5">
    <name type="scientific">Streptomyces radicis</name>
    <dbReference type="NCBI Taxonomy" id="1750517"/>
    <lineage>
        <taxon>Bacteria</taxon>
        <taxon>Bacillati</taxon>
        <taxon>Actinomycetota</taxon>
        <taxon>Actinomycetes</taxon>
        <taxon>Kitasatosporales</taxon>
        <taxon>Streptomycetaceae</taxon>
        <taxon>Streptomyces</taxon>
    </lineage>
</organism>
<feature type="transmembrane region" description="Helical" evidence="1">
    <location>
        <begin position="185"/>
        <end position="205"/>
    </location>
</feature>
<evidence type="ECO:0000313" key="2">
    <source>
        <dbReference type="EMBL" id="RKN10969.1"/>
    </source>
</evidence>
<dbReference type="PANTHER" id="PTHR37314">
    <property type="entry name" value="SLR0142 PROTEIN"/>
    <property type="match status" value="1"/>
</dbReference>
<dbReference type="EMBL" id="RBDY01000004">
    <property type="protein sequence ID" value="RKN25232.1"/>
    <property type="molecule type" value="Genomic_DNA"/>
</dbReference>
<reference evidence="4 5" key="1">
    <citation type="submission" date="2018-09" db="EMBL/GenBank/DDBJ databases">
        <title>Streptomyces sp. nov. DS1-2, an endophytic actinomycete isolated from roots of Dendrobium scabrilingue.</title>
        <authorList>
            <person name="Kuncharoen N."/>
            <person name="Kudo T."/>
            <person name="Ohkuma M."/>
            <person name="Yuki M."/>
            <person name="Tanasupawat S."/>
        </authorList>
    </citation>
    <scope>NUCLEOTIDE SEQUENCE [LARGE SCALE GENOMIC DNA]</scope>
    <source>
        <strain evidence="2 5">AZ1-7</strain>
        <strain evidence="3 4">DS1-2</strain>
    </source>
</reference>
<dbReference type="Proteomes" id="UP000275024">
    <property type="component" value="Unassembled WGS sequence"/>
</dbReference>
<feature type="transmembrane region" description="Helical" evidence="1">
    <location>
        <begin position="135"/>
        <end position="153"/>
    </location>
</feature>
<evidence type="ECO:0000313" key="5">
    <source>
        <dbReference type="Proteomes" id="UP000275024"/>
    </source>
</evidence>
<keyword evidence="1" id="KW-1133">Transmembrane helix</keyword>
<accession>A0A3A9WDW2</accession>
<dbReference type="AlphaFoldDB" id="A0A3A9WDW2"/>
<keyword evidence="1" id="KW-0812">Transmembrane</keyword>
<evidence type="ECO:0000313" key="3">
    <source>
        <dbReference type="EMBL" id="RKN25232.1"/>
    </source>
</evidence>
<keyword evidence="4" id="KW-1185">Reference proteome</keyword>
<feature type="transmembrane region" description="Helical" evidence="1">
    <location>
        <begin position="68"/>
        <end position="89"/>
    </location>
</feature>
<dbReference type="PANTHER" id="PTHR37314:SF4">
    <property type="entry name" value="UPF0700 TRANSMEMBRANE PROTEIN YOAK"/>
    <property type="match status" value="1"/>
</dbReference>
<feature type="transmembrane region" description="Helical" evidence="1">
    <location>
        <begin position="159"/>
        <end position="178"/>
    </location>
</feature>
<dbReference type="RefSeq" id="WP_120696239.1">
    <property type="nucleotide sequence ID" value="NZ_RBDX01000004.1"/>
</dbReference>
<evidence type="ECO:0000313" key="4">
    <source>
        <dbReference type="Proteomes" id="UP000268652"/>
    </source>
</evidence>
<evidence type="ECO:0000256" key="1">
    <source>
        <dbReference type="SAM" id="Phobius"/>
    </source>
</evidence>
<feature type="transmembrane region" description="Helical" evidence="1">
    <location>
        <begin position="211"/>
        <end position="230"/>
    </location>
</feature>
<name>A0A3A9WDW2_9ACTN</name>
<protein>
    <submittedName>
        <fullName evidence="2">DUF1275 domain-containing protein</fullName>
    </submittedName>
</protein>
<gene>
    <name evidence="3" type="ORF">D7318_08345</name>
    <name evidence="2" type="ORF">D7319_07490</name>
</gene>
<comment type="caution">
    <text evidence="2">The sequence shown here is derived from an EMBL/GenBank/DDBJ whole genome shotgun (WGS) entry which is preliminary data.</text>
</comment>
<dbReference type="Proteomes" id="UP000268652">
    <property type="component" value="Unassembled WGS sequence"/>
</dbReference>
<keyword evidence="1" id="KW-0472">Membrane</keyword>
<feature type="transmembrane region" description="Helical" evidence="1">
    <location>
        <begin position="101"/>
        <end position="123"/>
    </location>
</feature>
<dbReference type="EMBL" id="RBDX01000004">
    <property type="protein sequence ID" value="RKN10969.1"/>
    <property type="molecule type" value="Genomic_DNA"/>
</dbReference>
<feature type="transmembrane region" description="Helical" evidence="1">
    <location>
        <begin position="12"/>
        <end position="33"/>
    </location>
</feature>
<dbReference type="Pfam" id="PF06912">
    <property type="entry name" value="DUF1275"/>
    <property type="match status" value="1"/>
</dbReference>
<dbReference type="InterPro" id="IPR010699">
    <property type="entry name" value="DUF1275"/>
</dbReference>
<dbReference type="OrthoDB" id="4272751at2"/>